<protein>
    <submittedName>
        <fullName evidence="1">Uncharacterized protein</fullName>
    </submittedName>
</protein>
<reference evidence="1" key="1">
    <citation type="submission" date="2023-04" db="EMBL/GenBank/DDBJ databases">
        <title>Draft Genome sequencing of Naganishia species isolated from polar environments using Oxford Nanopore Technology.</title>
        <authorList>
            <person name="Leo P."/>
            <person name="Venkateswaran K."/>
        </authorList>
    </citation>
    <scope>NUCLEOTIDE SEQUENCE</scope>
    <source>
        <strain evidence="1">MNA-CCFEE 5423</strain>
    </source>
</reference>
<name>A0ACC2W3M0_9TREE</name>
<organism evidence="1 2">
    <name type="scientific">Naganishia friedmannii</name>
    <dbReference type="NCBI Taxonomy" id="89922"/>
    <lineage>
        <taxon>Eukaryota</taxon>
        <taxon>Fungi</taxon>
        <taxon>Dikarya</taxon>
        <taxon>Basidiomycota</taxon>
        <taxon>Agaricomycotina</taxon>
        <taxon>Tremellomycetes</taxon>
        <taxon>Filobasidiales</taxon>
        <taxon>Filobasidiaceae</taxon>
        <taxon>Naganishia</taxon>
    </lineage>
</organism>
<proteinExistence type="predicted"/>
<gene>
    <name evidence="1" type="ORF">QFC21_001832</name>
</gene>
<sequence>MTQALSYETLKSVVAPDTVLTLYDQKGAKRRMELNLLCLKTVFGLEKRALNFPKDEEGLHRVRINLRCAPAFFFAFHLGYARLTHQGNASLISTKHQKADLKLVSALSRTGVKTILYLAEFYGMRGVCEELERLICNDAFLDHCHDGWLGREIQLLVTSKAKAVIRPAEKGEEFEQFFGGLSPYQKGIYLVCSEVVMRRRELKAAQVAVYDASLLEEITEKEVHRKDSAVSHCCKLPLNVFKIMPWKLDGQ</sequence>
<keyword evidence="2" id="KW-1185">Reference proteome</keyword>
<evidence type="ECO:0000313" key="2">
    <source>
        <dbReference type="Proteomes" id="UP001227268"/>
    </source>
</evidence>
<dbReference type="EMBL" id="JASBWT010000004">
    <property type="protein sequence ID" value="KAJ9105461.1"/>
    <property type="molecule type" value="Genomic_DNA"/>
</dbReference>
<evidence type="ECO:0000313" key="1">
    <source>
        <dbReference type="EMBL" id="KAJ9105461.1"/>
    </source>
</evidence>
<dbReference type="Proteomes" id="UP001227268">
    <property type="component" value="Unassembled WGS sequence"/>
</dbReference>
<accession>A0ACC2W3M0</accession>
<comment type="caution">
    <text evidence="1">The sequence shown here is derived from an EMBL/GenBank/DDBJ whole genome shotgun (WGS) entry which is preliminary data.</text>
</comment>